<reference evidence="2" key="1">
    <citation type="journal article" date="2015" name="Nature">
        <title>Complex archaea that bridge the gap between prokaryotes and eukaryotes.</title>
        <authorList>
            <person name="Spang A."/>
            <person name="Saw J.H."/>
            <person name="Jorgensen S.L."/>
            <person name="Zaremba-Niedzwiedzka K."/>
            <person name="Martijn J."/>
            <person name="Lind A.E."/>
            <person name="van Eijk R."/>
            <person name="Schleper C."/>
            <person name="Guy L."/>
            <person name="Ettema T.J."/>
        </authorList>
    </citation>
    <scope>NUCLEOTIDE SEQUENCE</scope>
</reference>
<keyword evidence="1" id="KW-0175">Coiled coil</keyword>
<comment type="caution">
    <text evidence="2">The sequence shown here is derived from an EMBL/GenBank/DDBJ whole genome shotgun (WGS) entry which is preliminary data.</text>
</comment>
<sequence>MEDIESKSIKELVLEYKHNKKAIQEIKKEKDILELKLKEKGD</sequence>
<organism evidence="2">
    <name type="scientific">marine sediment metagenome</name>
    <dbReference type="NCBI Taxonomy" id="412755"/>
    <lineage>
        <taxon>unclassified sequences</taxon>
        <taxon>metagenomes</taxon>
        <taxon>ecological metagenomes</taxon>
    </lineage>
</organism>
<accession>A0A0F9F6V8</accession>
<gene>
    <name evidence="2" type="ORF">LCGC14_1988920</name>
</gene>
<dbReference type="EMBL" id="LAZR01022389">
    <property type="protein sequence ID" value="KKL82023.1"/>
    <property type="molecule type" value="Genomic_DNA"/>
</dbReference>
<dbReference type="AlphaFoldDB" id="A0A0F9F6V8"/>
<feature type="coiled-coil region" evidence="1">
    <location>
        <begin position="9"/>
        <end position="36"/>
    </location>
</feature>
<evidence type="ECO:0000256" key="1">
    <source>
        <dbReference type="SAM" id="Coils"/>
    </source>
</evidence>
<protein>
    <submittedName>
        <fullName evidence="2">Uncharacterized protein</fullName>
    </submittedName>
</protein>
<proteinExistence type="predicted"/>
<evidence type="ECO:0000313" key="2">
    <source>
        <dbReference type="EMBL" id="KKL82023.1"/>
    </source>
</evidence>
<name>A0A0F9F6V8_9ZZZZ</name>